<accession>A0A923M505</accession>
<proteinExistence type="inferred from homology"/>
<evidence type="ECO:0000256" key="6">
    <source>
        <dbReference type="ARBA" id="ARBA00023014"/>
    </source>
</evidence>
<dbReference type="GO" id="GO:0005506">
    <property type="term" value="F:iron ion binding"/>
    <property type="evidence" value="ECO:0007669"/>
    <property type="project" value="InterPro"/>
</dbReference>
<evidence type="ECO:0000259" key="7">
    <source>
        <dbReference type="PROSITE" id="PS51296"/>
    </source>
</evidence>
<sequence length="437" mass="48849">MPGNAAGEMLRVDADGLARLDRKVYTDPAIFELEMERLWHRNWLYVAHESQLPNARDYVTAHIGRQPVILMRDEGGQLRGFLNACSHRGALLLAEPSGTVRNIVCPYHAWSFNTRGELLGITAEKLGAYPPSHHKEALGLQAVPRVEAYKGLIFASLDPDVMPLREHLGDAAVAIDLLMDQSPAGWEVLKGRSTYTYEGNWKLQAENAVDGYHAPVVHGNFSATIDNRKKSNSAGGQVTSMAVRHDAAKMAGGYFDFGRGHVMIWRDWDNPEDRFNYDQLPDFEARMGATRAKWAVGRLRNLLIFPNLMIMDQMSTQLRTLRPVTVDHTEVTGLAIAPKGESGADRRKRLRFYEDFFNPSGMATPDDLELFNRSQRAFHARAAASSDLSRGARHQVQGANSFARELGIEPVSSGSWIHDEGIYVGMYRAWAGFLQEE</sequence>
<dbReference type="EMBL" id="JACORU010000001">
    <property type="protein sequence ID" value="MBC5763033.1"/>
    <property type="molecule type" value="Genomic_DNA"/>
</dbReference>
<dbReference type="InterPro" id="IPR001663">
    <property type="entry name" value="Rng_hydr_dOase-A"/>
</dbReference>
<dbReference type="Gene3D" id="2.102.10.10">
    <property type="entry name" value="Rieske [2Fe-2S] iron-sulphur domain"/>
    <property type="match status" value="1"/>
</dbReference>
<evidence type="ECO:0000256" key="1">
    <source>
        <dbReference type="ARBA" id="ARBA00008751"/>
    </source>
</evidence>
<dbReference type="Proteomes" id="UP000596827">
    <property type="component" value="Unassembled WGS sequence"/>
</dbReference>
<comment type="caution">
    <text evidence="8">The sequence shown here is derived from an EMBL/GenBank/DDBJ whole genome shotgun (WGS) entry which is preliminary data.</text>
</comment>
<evidence type="ECO:0000256" key="4">
    <source>
        <dbReference type="ARBA" id="ARBA00023002"/>
    </source>
</evidence>
<dbReference type="GO" id="GO:0051537">
    <property type="term" value="F:2 iron, 2 sulfur cluster binding"/>
    <property type="evidence" value="ECO:0007669"/>
    <property type="project" value="UniProtKB-KW"/>
</dbReference>
<evidence type="ECO:0000256" key="2">
    <source>
        <dbReference type="ARBA" id="ARBA00022714"/>
    </source>
</evidence>
<dbReference type="CDD" id="cd08879">
    <property type="entry name" value="RHO_alpha_C_AntDO-like"/>
    <property type="match status" value="1"/>
</dbReference>
<dbReference type="Gene3D" id="3.90.380.10">
    <property type="entry name" value="Naphthalene 1,2-dioxygenase Alpha Subunit, Chain A, domain 1"/>
    <property type="match status" value="1"/>
</dbReference>
<keyword evidence="3" id="KW-0479">Metal-binding</keyword>
<dbReference type="SUPFAM" id="SSF55961">
    <property type="entry name" value="Bet v1-like"/>
    <property type="match status" value="1"/>
</dbReference>
<dbReference type="PROSITE" id="PS51296">
    <property type="entry name" value="RIESKE"/>
    <property type="match status" value="1"/>
</dbReference>
<evidence type="ECO:0000313" key="9">
    <source>
        <dbReference type="Proteomes" id="UP000596827"/>
    </source>
</evidence>
<keyword evidence="6" id="KW-0411">Iron-sulfur</keyword>
<organism evidence="8 9">
    <name type="scientific">Ramlibacter albus</name>
    <dbReference type="NCBI Taxonomy" id="2079448"/>
    <lineage>
        <taxon>Bacteria</taxon>
        <taxon>Pseudomonadati</taxon>
        <taxon>Pseudomonadota</taxon>
        <taxon>Betaproteobacteria</taxon>
        <taxon>Burkholderiales</taxon>
        <taxon>Comamonadaceae</taxon>
        <taxon>Ramlibacter</taxon>
    </lineage>
</organism>
<evidence type="ECO:0000313" key="8">
    <source>
        <dbReference type="EMBL" id="MBC5763033.1"/>
    </source>
</evidence>
<dbReference type="InterPro" id="IPR015879">
    <property type="entry name" value="Ring_hydroxy_dOase_asu_C_dom"/>
</dbReference>
<reference evidence="8" key="1">
    <citation type="submission" date="2020-08" db="EMBL/GenBank/DDBJ databases">
        <title>Ramlibacter sp. GTP1 16S ribosomal RNA gene genome sequencing and assembly.</title>
        <authorList>
            <person name="Kang M."/>
        </authorList>
    </citation>
    <scope>NUCLEOTIDE SEQUENCE</scope>
    <source>
        <strain evidence="8">GTP1</strain>
    </source>
</reference>
<keyword evidence="9" id="KW-1185">Reference proteome</keyword>
<comment type="similarity">
    <text evidence="1">Belongs to the bacterial ring-hydroxylating dioxygenase alpha subunit family.</text>
</comment>
<protein>
    <submittedName>
        <fullName evidence="8">Rieske 2Fe-2S domain-containing protein</fullName>
    </submittedName>
</protein>
<keyword evidence="2" id="KW-0001">2Fe-2S</keyword>
<dbReference type="RefSeq" id="WP_187079503.1">
    <property type="nucleotide sequence ID" value="NZ_JACORU010000001.1"/>
</dbReference>
<keyword evidence="4" id="KW-0560">Oxidoreductase</keyword>
<dbReference type="PRINTS" id="PR00090">
    <property type="entry name" value="RNGDIOXGNASE"/>
</dbReference>
<dbReference type="Pfam" id="PF00355">
    <property type="entry name" value="Rieske"/>
    <property type="match status" value="1"/>
</dbReference>
<keyword evidence="5" id="KW-0408">Iron</keyword>
<evidence type="ECO:0000256" key="3">
    <source>
        <dbReference type="ARBA" id="ARBA00022723"/>
    </source>
</evidence>
<evidence type="ECO:0000256" key="5">
    <source>
        <dbReference type="ARBA" id="ARBA00023004"/>
    </source>
</evidence>
<name>A0A923M505_9BURK</name>
<dbReference type="SUPFAM" id="SSF50022">
    <property type="entry name" value="ISP domain"/>
    <property type="match status" value="1"/>
</dbReference>
<gene>
    <name evidence="8" type="ORF">H8R02_01110</name>
</gene>
<dbReference type="InterPro" id="IPR036922">
    <property type="entry name" value="Rieske_2Fe-2S_sf"/>
</dbReference>
<dbReference type="AlphaFoldDB" id="A0A923M505"/>
<dbReference type="PANTHER" id="PTHR43756">
    <property type="entry name" value="CHOLINE MONOOXYGENASE, CHLOROPLASTIC"/>
    <property type="match status" value="1"/>
</dbReference>
<dbReference type="GO" id="GO:0016491">
    <property type="term" value="F:oxidoreductase activity"/>
    <property type="evidence" value="ECO:0007669"/>
    <property type="project" value="UniProtKB-KW"/>
</dbReference>
<dbReference type="Pfam" id="PF00848">
    <property type="entry name" value="Ring_hydroxyl_A"/>
    <property type="match status" value="1"/>
</dbReference>
<feature type="domain" description="Rieske" evidence="7">
    <location>
        <begin position="44"/>
        <end position="155"/>
    </location>
</feature>
<dbReference type="PANTHER" id="PTHR43756:SF1">
    <property type="entry name" value="3-PHENYLPROPIONATE_CINNAMIC ACID DIOXYGENASE SUBUNIT ALPHA"/>
    <property type="match status" value="1"/>
</dbReference>
<dbReference type="InterPro" id="IPR017941">
    <property type="entry name" value="Rieske_2Fe-2S"/>
</dbReference>